<dbReference type="AlphaFoldDB" id="A0A8S9PX65"/>
<dbReference type="EMBL" id="QGKX02001347">
    <property type="protein sequence ID" value="KAF3526024.1"/>
    <property type="molecule type" value="Genomic_DNA"/>
</dbReference>
<evidence type="ECO:0000313" key="2">
    <source>
        <dbReference type="Proteomes" id="UP000712600"/>
    </source>
</evidence>
<sequence>MIMLLLRYCPLSEFLQKLGEGFPANFKRSRKPRIARRTVQTCDDDDLDVHGSNADENTLIIIRWQQGTRLYLLHEDGIIARMK</sequence>
<proteinExistence type="predicted"/>
<protein>
    <submittedName>
        <fullName evidence="1">Uncharacterized protein</fullName>
    </submittedName>
</protein>
<name>A0A8S9PX65_BRACR</name>
<accession>A0A8S9PX65</accession>
<evidence type="ECO:0000313" key="1">
    <source>
        <dbReference type="EMBL" id="KAF3526024.1"/>
    </source>
</evidence>
<comment type="caution">
    <text evidence="1">The sequence shown here is derived from an EMBL/GenBank/DDBJ whole genome shotgun (WGS) entry which is preliminary data.</text>
</comment>
<reference evidence="1" key="1">
    <citation type="submission" date="2019-12" db="EMBL/GenBank/DDBJ databases">
        <title>Genome sequencing and annotation of Brassica cretica.</title>
        <authorList>
            <person name="Studholme D.J."/>
            <person name="Sarris P."/>
        </authorList>
    </citation>
    <scope>NUCLEOTIDE SEQUENCE</scope>
    <source>
        <strain evidence="1">PFS-109/04</strain>
        <tissue evidence="1">Leaf</tissue>
    </source>
</reference>
<organism evidence="1 2">
    <name type="scientific">Brassica cretica</name>
    <name type="common">Mustard</name>
    <dbReference type="NCBI Taxonomy" id="69181"/>
    <lineage>
        <taxon>Eukaryota</taxon>
        <taxon>Viridiplantae</taxon>
        <taxon>Streptophyta</taxon>
        <taxon>Embryophyta</taxon>
        <taxon>Tracheophyta</taxon>
        <taxon>Spermatophyta</taxon>
        <taxon>Magnoliopsida</taxon>
        <taxon>eudicotyledons</taxon>
        <taxon>Gunneridae</taxon>
        <taxon>Pentapetalae</taxon>
        <taxon>rosids</taxon>
        <taxon>malvids</taxon>
        <taxon>Brassicales</taxon>
        <taxon>Brassicaceae</taxon>
        <taxon>Brassiceae</taxon>
        <taxon>Brassica</taxon>
    </lineage>
</organism>
<gene>
    <name evidence="1" type="ORF">F2Q69_00047123</name>
</gene>
<dbReference type="Proteomes" id="UP000712600">
    <property type="component" value="Unassembled WGS sequence"/>
</dbReference>